<name>A0A8C7TM42_ONCMY</name>
<sequence length="111" mass="13102">MSRVPVGKVLLRNVICHTDAHNKIQEESEMWKLRGMEKGPFTSHRSMPRALNPSRSPHCSRMEAVLGDRLWRREHDSSQDKRKVNLCACFLYRWGHSGFKELHPEEFKSDW</sequence>
<proteinExistence type="predicted"/>
<organism evidence="2 3">
    <name type="scientific">Oncorhynchus mykiss</name>
    <name type="common">Rainbow trout</name>
    <name type="synonym">Salmo gairdneri</name>
    <dbReference type="NCBI Taxonomy" id="8022"/>
    <lineage>
        <taxon>Eukaryota</taxon>
        <taxon>Metazoa</taxon>
        <taxon>Chordata</taxon>
        <taxon>Craniata</taxon>
        <taxon>Vertebrata</taxon>
        <taxon>Euteleostomi</taxon>
        <taxon>Actinopterygii</taxon>
        <taxon>Neopterygii</taxon>
        <taxon>Teleostei</taxon>
        <taxon>Protacanthopterygii</taxon>
        <taxon>Salmoniformes</taxon>
        <taxon>Salmonidae</taxon>
        <taxon>Salmoninae</taxon>
        <taxon>Oncorhynchus</taxon>
    </lineage>
</organism>
<reference evidence="2" key="1">
    <citation type="submission" date="2020-07" db="EMBL/GenBank/DDBJ databases">
        <title>A long reads based de novo assembly of the rainbow trout Arlee double haploid line genome.</title>
        <authorList>
            <person name="Gao G."/>
            <person name="Palti Y."/>
        </authorList>
    </citation>
    <scope>NUCLEOTIDE SEQUENCE [LARGE SCALE GENOMIC DNA]</scope>
</reference>
<dbReference type="PANTHER" id="PTHR46940:SF1">
    <property type="entry name" value="NKAP DOMAIN CONTAINING 1"/>
    <property type="match status" value="1"/>
</dbReference>
<dbReference type="Proteomes" id="UP000694395">
    <property type="component" value="Chromosome 27"/>
</dbReference>
<dbReference type="Pfam" id="PF15692">
    <property type="entry name" value="NKAP"/>
    <property type="match status" value="1"/>
</dbReference>
<dbReference type="InterPro" id="IPR043407">
    <property type="entry name" value="Nkap_D1"/>
</dbReference>
<feature type="region of interest" description="Disordered" evidence="1">
    <location>
        <begin position="40"/>
        <end position="59"/>
    </location>
</feature>
<dbReference type="Ensembl" id="ENSOMYT00000089497.2">
    <property type="protein sequence ID" value="ENSOMYP00000082140.1"/>
    <property type="gene ID" value="ENSOMYG00000037920.2"/>
</dbReference>
<dbReference type="PANTHER" id="PTHR46940">
    <property type="entry name" value="NKAP DOMAIN-CONTAINING 1"/>
    <property type="match status" value="1"/>
</dbReference>
<accession>A0A8C7TM42</accession>
<dbReference type="AlphaFoldDB" id="A0A8C7TM42"/>
<evidence type="ECO:0000313" key="3">
    <source>
        <dbReference type="Proteomes" id="UP000694395"/>
    </source>
</evidence>
<evidence type="ECO:0000313" key="2">
    <source>
        <dbReference type="Ensembl" id="ENSOMYP00000082140.1"/>
    </source>
</evidence>
<keyword evidence="3" id="KW-1185">Reference proteome</keyword>
<reference evidence="2" key="3">
    <citation type="submission" date="2025-09" db="UniProtKB">
        <authorList>
            <consortium name="Ensembl"/>
        </authorList>
    </citation>
    <scope>IDENTIFICATION</scope>
</reference>
<reference evidence="2" key="2">
    <citation type="submission" date="2025-08" db="UniProtKB">
        <authorList>
            <consortium name="Ensembl"/>
        </authorList>
    </citation>
    <scope>IDENTIFICATION</scope>
</reference>
<evidence type="ECO:0000256" key="1">
    <source>
        <dbReference type="SAM" id="MobiDB-lite"/>
    </source>
</evidence>
<protein>
    <submittedName>
        <fullName evidence="2">Uncharacterized protein</fullName>
    </submittedName>
</protein>
<dbReference type="GeneTree" id="ENSGT00940000167885"/>